<dbReference type="OrthoDB" id="6380494at2759"/>
<evidence type="ECO:0000313" key="1">
    <source>
        <dbReference type="EMBL" id="CAH0106119.1"/>
    </source>
</evidence>
<gene>
    <name evidence="1" type="ORF">DGAL_LOCUS9269</name>
</gene>
<reference evidence="1" key="1">
    <citation type="submission" date="2021-11" db="EMBL/GenBank/DDBJ databases">
        <authorList>
            <person name="Schell T."/>
        </authorList>
    </citation>
    <scope>NUCLEOTIDE SEQUENCE</scope>
    <source>
        <strain evidence="1">M5</strain>
    </source>
</reference>
<protein>
    <submittedName>
        <fullName evidence="1">Uncharacterized protein</fullName>
    </submittedName>
</protein>
<comment type="caution">
    <text evidence="1">The sequence shown here is derived from an EMBL/GenBank/DDBJ whole genome shotgun (WGS) entry which is preliminary data.</text>
</comment>
<sequence>MDRQDLMLEDWEWETLAGAKVLLKPFDILTQDLSSQYYPSISKVLPSIRLLQEYLTEIHNHEFNDVLLMMCSSLNLNLKEQCQDGQDSGEHHSFSGISSDDIVPFTTTAFLS</sequence>
<dbReference type="EMBL" id="CAKKLH010000220">
    <property type="protein sequence ID" value="CAH0106119.1"/>
    <property type="molecule type" value="Genomic_DNA"/>
</dbReference>
<name>A0A8J2RRL6_9CRUS</name>
<proteinExistence type="predicted"/>
<keyword evidence="2" id="KW-1185">Reference proteome</keyword>
<organism evidence="1 2">
    <name type="scientific">Daphnia galeata</name>
    <dbReference type="NCBI Taxonomy" id="27404"/>
    <lineage>
        <taxon>Eukaryota</taxon>
        <taxon>Metazoa</taxon>
        <taxon>Ecdysozoa</taxon>
        <taxon>Arthropoda</taxon>
        <taxon>Crustacea</taxon>
        <taxon>Branchiopoda</taxon>
        <taxon>Diplostraca</taxon>
        <taxon>Cladocera</taxon>
        <taxon>Anomopoda</taxon>
        <taxon>Daphniidae</taxon>
        <taxon>Daphnia</taxon>
    </lineage>
</organism>
<accession>A0A8J2RRL6</accession>
<evidence type="ECO:0000313" key="2">
    <source>
        <dbReference type="Proteomes" id="UP000789390"/>
    </source>
</evidence>
<dbReference type="AlphaFoldDB" id="A0A8J2RRL6"/>
<dbReference type="Proteomes" id="UP000789390">
    <property type="component" value="Unassembled WGS sequence"/>
</dbReference>